<evidence type="ECO:0000256" key="5">
    <source>
        <dbReference type="ARBA" id="ARBA00023054"/>
    </source>
</evidence>
<proteinExistence type="inferred from homology"/>
<dbReference type="PANTHER" id="PTHR12702:SF0">
    <property type="entry name" value="EXOCYST COMPLEX COMPONENT 6"/>
    <property type="match status" value="1"/>
</dbReference>
<dbReference type="GO" id="GO:0000145">
    <property type="term" value="C:exocyst"/>
    <property type="evidence" value="ECO:0007669"/>
    <property type="project" value="UniProtKB-UniRule"/>
</dbReference>
<evidence type="ECO:0000259" key="8">
    <source>
        <dbReference type="Pfam" id="PF20651"/>
    </source>
</evidence>
<keyword evidence="5" id="KW-0175">Coiled coil</keyword>
<dbReference type="InterPro" id="IPR042044">
    <property type="entry name" value="EXOC6PINT-1/Sec15/Tip20_C_dom2"/>
</dbReference>
<dbReference type="FunFam" id="1.20.58.670:FF:000002">
    <property type="entry name" value="Exocyst complex component"/>
    <property type="match status" value="1"/>
</dbReference>
<dbReference type="Gene3D" id="1.20.58.670">
    <property type="entry name" value="Dsl1p vesicle tethering complex, Tip20p subunit, domain D"/>
    <property type="match status" value="1"/>
</dbReference>
<evidence type="ECO:0000256" key="6">
    <source>
        <dbReference type="PIRNR" id="PIRNR025007"/>
    </source>
</evidence>
<organism evidence="9">
    <name type="scientific">Xenopsylla cheopis</name>
    <name type="common">Oriental rat flea</name>
    <name type="synonym">Pulex cheopis</name>
    <dbReference type="NCBI Taxonomy" id="163159"/>
    <lineage>
        <taxon>Eukaryota</taxon>
        <taxon>Metazoa</taxon>
        <taxon>Ecdysozoa</taxon>
        <taxon>Arthropoda</taxon>
        <taxon>Hexapoda</taxon>
        <taxon>Insecta</taxon>
        <taxon>Pterygota</taxon>
        <taxon>Neoptera</taxon>
        <taxon>Endopterygota</taxon>
        <taxon>Siphonaptera</taxon>
        <taxon>Pulicidae</taxon>
        <taxon>Xenopsyllinae</taxon>
        <taxon>Xenopsylla</taxon>
    </lineage>
</organism>
<sequence>MGVMANVSIQEIEAVDDYWGPTFRSIYEGDGHQSLMEQLESRIKSHDKEIERMCSQYYQGFIESIRELLQVRTQSQRLNVEVVEIDADLQQIASGILEKGEALVKARTIEGNIASVIQSIEACLPVLETYSKLLKQVREKRYYPALKTLEQLEGVHLPSVAQHKFCQQMKDSVPKLRESIKDTSMTDLKDFLENIRKFSPRIGEVAMRHTKEQEKRDLSSVISIIKASDSTHVQQNGFLDDDEDVSAQDLIDFSPVYRCSHIYTILGSWNEFEQYYRQQRNQQARLVLQPTQNMHESLEAYKIYLQSVVGFFVIEDHVLNTGGDLVGKAYLDELWTVSQTRMINSLRTHFAYCTDSTLMLNIKNLIILASNTLRTYGYVLTPVNDLLLEMRDHYNEVLMQQWVHIFRNILEKGDFLPMQANNQEEFNEVVAAFPFDYESMEKDEFPRKFPFSTMVPDVYKQVKSFMKSCLRFSEELKLPQSEIDSMVRRASNLLLTRSFSGCLSALFKSPSLALMQVIQILIDTQYLESASQHLDEYVCELTGTPHAPQTPEAMFRVARNDAEKQICDKLRQKLTEFLELENYNWLLVEPAGHASPFVSDMIAFLHSTFKAFSSLPAGVARVACKSACQHVAESMYALLLSDDVKQISMGALQQINLDIIQCEQFAACEPVYGLSEGLLLQYFADIRQLLDLLLSWDWPAYFHDYGKDSPQRRYERVKPLDALCVLDKVREADKRTMFSVLKKSERDKRKLLETVLRQLRQLASVAGNN</sequence>
<dbReference type="InterPro" id="IPR046361">
    <property type="entry name" value="EXOC6/Sec15_C"/>
</dbReference>
<reference evidence="9" key="1">
    <citation type="submission" date="2020-03" db="EMBL/GenBank/DDBJ databases">
        <title>Transcriptomic Profiling of the Digestive Tract of the Rat Flea, Xenopsylla cheopis, Following Blood Feeding and Infection with Yersinia pestis.</title>
        <authorList>
            <person name="Bland D.M."/>
            <person name="Martens C.A."/>
            <person name="Virtaneva K."/>
            <person name="Kanakabandi K."/>
            <person name="Long D."/>
            <person name="Rosenke R."/>
            <person name="Saturday G.A."/>
            <person name="Hoyt F.H."/>
            <person name="Bruno D.P."/>
            <person name="Ribeiro J.M.C."/>
            <person name="Hinnebusch J."/>
        </authorList>
    </citation>
    <scope>NUCLEOTIDE SEQUENCE</scope>
</reference>
<keyword evidence="3 6" id="KW-0813">Transport</keyword>
<feature type="domain" description="Exocyst complex subunit EXOC6/Sec15 C-terminal" evidence="7">
    <location>
        <begin position="383"/>
        <end position="728"/>
    </location>
</feature>
<evidence type="ECO:0000256" key="3">
    <source>
        <dbReference type="ARBA" id="ARBA00022448"/>
    </source>
</evidence>
<dbReference type="GO" id="GO:0016020">
    <property type="term" value="C:membrane"/>
    <property type="evidence" value="ECO:0007669"/>
    <property type="project" value="TreeGrafter"/>
</dbReference>
<dbReference type="GO" id="GO:0006893">
    <property type="term" value="P:Golgi to plasma membrane transport"/>
    <property type="evidence" value="ECO:0007669"/>
    <property type="project" value="TreeGrafter"/>
</dbReference>
<dbReference type="InterPro" id="IPR007225">
    <property type="entry name" value="EXOC6/Sec15"/>
</dbReference>
<evidence type="ECO:0000259" key="7">
    <source>
        <dbReference type="Pfam" id="PF04091"/>
    </source>
</evidence>
<dbReference type="PANTHER" id="PTHR12702">
    <property type="entry name" value="SEC15"/>
    <property type="match status" value="1"/>
</dbReference>
<dbReference type="EMBL" id="GIIL01003365">
    <property type="protein sequence ID" value="NOV47091.1"/>
    <property type="molecule type" value="Transcribed_RNA"/>
</dbReference>
<keyword evidence="4 6" id="KW-0268">Exocytosis</keyword>
<dbReference type="Pfam" id="PF20651">
    <property type="entry name" value="EXOC6_Sec15_N"/>
    <property type="match status" value="1"/>
</dbReference>
<dbReference type="GO" id="GO:0090522">
    <property type="term" value="P:vesicle tethering involved in exocytosis"/>
    <property type="evidence" value="ECO:0007669"/>
    <property type="project" value="UniProtKB-UniRule"/>
</dbReference>
<evidence type="ECO:0000313" key="9">
    <source>
        <dbReference type="EMBL" id="NOV47091.1"/>
    </source>
</evidence>
<dbReference type="PIRSF" id="PIRSF025007">
    <property type="entry name" value="Sec15"/>
    <property type="match status" value="1"/>
</dbReference>
<accession>A0A6M2DPL4</accession>
<dbReference type="InterPro" id="IPR048359">
    <property type="entry name" value="EXOC6_Sec15_N"/>
</dbReference>
<dbReference type="AlphaFoldDB" id="A0A6M2DPL4"/>
<evidence type="ECO:0000256" key="2">
    <source>
        <dbReference type="ARBA" id="ARBA00007944"/>
    </source>
</evidence>
<dbReference type="Pfam" id="PF04091">
    <property type="entry name" value="Sec15_C"/>
    <property type="match status" value="1"/>
</dbReference>
<name>A0A6M2DPL4_XENCH</name>
<dbReference type="Gene3D" id="1.10.357.30">
    <property type="entry name" value="Exocyst complex subunit Sec15 C-terminal domain, N-terminal subdomain"/>
    <property type="match status" value="1"/>
</dbReference>
<comment type="similarity">
    <text evidence="2 6">Belongs to the SEC15 family.</text>
</comment>
<feature type="domain" description="Exocyst complex component EXOC6/Sec15 N-terminal" evidence="8">
    <location>
        <begin position="38"/>
        <end position="207"/>
    </location>
</feature>
<protein>
    <recommendedName>
        <fullName evidence="6">Exocyst complex component</fullName>
    </recommendedName>
</protein>
<dbReference type="GO" id="GO:0006886">
    <property type="term" value="P:intracellular protein transport"/>
    <property type="evidence" value="ECO:0007669"/>
    <property type="project" value="InterPro"/>
</dbReference>
<dbReference type="InterPro" id="IPR042045">
    <property type="entry name" value="EXOC6/Sec15_C_dom1"/>
</dbReference>
<comment type="function">
    <text evidence="1 6">Component of the exocyst complex involved in the docking of exocytic vesicles with fusion sites on the plasma membrane.</text>
</comment>
<evidence type="ECO:0000256" key="1">
    <source>
        <dbReference type="ARBA" id="ARBA00002660"/>
    </source>
</evidence>
<evidence type="ECO:0000256" key="4">
    <source>
        <dbReference type="ARBA" id="ARBA00022483"/>
    </source>
</evidence>